<evidence type="ECO:0000313" key="2">
    <source>
        <dbReference type="EMBL" id="MDG5752640.1"/>
    </source>
</evidence>
<dbReference type="PANTHER" id="PTHR11851">
    <property type="entry name" value="METALLOPROTEASE"/>
    <property type="match status" value="1"/>
</dbReference>
<accession>A0ABT6GZY4</accession>
<dbReference type="EMBL" id="JARULN010000001">
    <property type="protein sequence ID" value="MDG5752640.1"/>
    <property type="molecule type" value="Genomic_DNA"/>
</dbReference>
<dbReference type="SUPFAM" id="SSF63411">
    <property type="entry name" value="LuxS/MPP-like metallohydrolase"/>
    <property type="match status" value="2"/>
</dbReference>
<dbReference type="InterPro" id="IPR050361">
    <property type="entry name" value="MPP/UQCRC_Complex"/>
</dbReference>
<sequence length="420" mass="48291">MEQQTQIAGLRVHTVATTKYKTNTLVLRMKAPLSEETVTQRALLPYVLQSGTKTFPTVKLIRQHLEDLYGASLGVDVSKKGEYHIISFYMDVANEVYLQDAPLLLEKAIEMLAELILHPITEGDVFVPSIVESEKRSLLQRLESVYDDKMRYANDRLLEEMCQNEVYRFNANGIKEKIAEITPASLFSYYQQVLREDCLDLYVIGDVNESVTTLIQKYFTLPAQRKQHCRVTISPSKQVSEREVIEKQDLKQSKLHIGYRTHVTYKDKDYFPLQVFNGLFGGFSHSKLFINVREKNSLAYYAASRYESHKGLLFVMSGIEAKNYQKAVSIINEQLEAMRNGDFTEQELQQTKAVINNQILETIDTPRGLVEMLYHNVVADYERPIAKWEEAIHNVTKEEVIAVAKKIEIDTIYLLQGEDV</sequence>
<dbReference type="RefSeq" id="WP_278017905.1">
    <property type="nucleotide sequence ID" value="NZ_JARRRY010000001.1"/>
</dbReference>
<dbReference type="NCBIfam" id="NF047422">
    <property type="entry name" value="YfmF_fam"/>
    <property type="match status" value="1"/>
</dbReference>
<dbReference type="InterPro" id="IPR011249">
    <property type="entry name" value="Metalloenz_LuxS/M16"/>
</dbReference>
<proteinExistence type="predicted"/>
<dbReference type="Pfam" id="PF05193">
    <property type="entry name" value="Peptidase_M16_C"/>
    <property type="match status" value="1"/>
</dbReference>
<dbReference type="PANTHER" id="PTHR11851:SF186">
    <property type="entry name" value="INACTIVE METALLOPROTEASE YMFF-RELATED"/>
    <property type="match status" value="1"/>
</dbReference>
<dbReference type="InterPro" id="IPR007863">
    <property type="entry name" value="Peptidase_M16_C"/>
</dbReference>
<gene>
    <name evidence="2" type="ORF">P6P90_01315</name>
</gene>
<protein>
    <submittedName>
        <fullName evidence="2">Pitrilysin family protein</fullName>
    </submittedName>
</protein>
<evidence type="ECO:0000313" key="3">
    <source>
        <dbReference type="Proteomes" id="UP001218246"/>
    </source>
</evidence>
<reference evidence="2 3" key="1">
    <citation type="submission" date="2023-04" db="EMBL/GenBank/DDBJ databases">
        <title>Ectobacillus antri isolated from activated sludge.</title>
        <authorList>
            <person name="Yan P."/>
            <person name="Liu X."/>
        </authorList>
    </citation>
    <scope>NUCLEOTIDE SEQUENCE [LARGE SCALE GENOMIC DNA]</scope>
    <source>
        <strain evidence="2 3">C18H</strain>
    </source>
</reference>
<comment type="caution">
    <text evidence="2">The sequence shown here is derived from an EMBL/GenBank/DDBJ whole genome shotgun (WGS) entry which is preliminary data.</text>
</comment>
<keyword evidence="3" id="KW-1185">Reference proteome</keyword>
<dbReference type="Proteomes" id="UP001218246">
    <property type="component" value="Unassembled WGS sequence"/>
</dbReference>
<feature type="domain" description="Peptidase M16 C-terminal" evidence="1">
    <location>
        <begin position="181"/>
        <end position="353"/>
    </location>
</feature>
<name>A0ABT6GZY4_9BACI</name>
<evidence type="ECO:0000259" key="1">
    <source>
        <dbReference type="Pfam" id="PF05193"/>
    </source>
</evidence>
<organism evidence="2 3">
    <name type="scientific">Ectobacillus antri</name>
    <dbReference type="NCBI Taxonomy" id="2486280"/>
    <lineage>
        <taxon>Bacteria</taxon>
        <taxon>Bacillati</taxon>
        <taxon>Bacillota</taxon>
        <taxon>Bacilli</taxon>
        <taxon>Bacillales</taxon>
        <taxon>Bacillaceae</taxon>
        <taxon>Ectobacillus</taxon>
    </lineage>
</organism>
<dbReference type="Gene3D" id="3.30.830.10">
    <property type="entry name" value="Metalloenzyme, LuxS/M16 peptidase-like"/>
    <property type="match status" value="2"/>
</dbReference>